<organism evidence="2 3">
    <name type="scientific">Suillus discolor</name>
    <dbReference type="NCBI Taxonomy" id="1912936"/>
    <lineage>
        <taxon>Eukaryota</taxon>
        <taxon>Fungi</taxon>
        <taxon>Dikarya</taxon>
        <taxon>Basidiomycota</taxon>
        <taxon>Agaricomycotina</taxon>
        <taxon>Agaricomycetes</taxon>
        <taxon>Agaricomycetidae</taxon>
        <taxon>Boletales</taxon>
        <taxon>Suillineae</taxon>
        <taxon>Suillaceae</taxon>
        <taxon>Suillus</taxon>
    </lineage>
</organism>
<dbReference type="EMBL" id="JABBWM010000026">
    <property type="protein sequence ID" value="KAG2108620.1"/>
    <property type="molecule type" value="Genomic_DNA"/>
</dbReference>
<accession>A0A9P7JU86</accession>
<comment type="caution">
    <text evidence="2">The sequence shown here is derived from an EMBL/GenBank/DDBJ whole genome shotgun (WGS) entry which is preliminary data.</text>
</comment>
<dbReference type="RefSeq" id="XP_041292990.1">
    <property type="nucleotide sequence ID" value="XM_041437279.1"/>
</dbReference>
<reference evidence="2" key="1">
    <citation type="journal article" date="2020" name="New Phytol.">
        <title>Comparative genomics reveals dynamic genome evolution in host specialist ectomycorrhizal fungi.</title>
        <authorList>
            <person name="Lofgren L.A."/>
            <person name="Nguyen N.H."/>
            <person name="Vilgalys R."/>
            <person name="Ruytinx J."/>
            <person name="Liao H.L."/>
            <person name="Branco S."/>
            <person name="Kuo A."/>
            <person name="LaButti K."/>
            <person name="Lipzen A."/>
            <person name="Andreopoulos W."/>
            <person name="Pangilinan J."/>
            <person name="Riley R."/>
            <person name="Hundley H."/>
            <person name="Na H."/>
            <person name="Barry K."/>
            <person name="Grigoriev I.V."/>
            <person name="Stajich J.E."/>
            <person name="Kennedy P.G."/>
        </authorList>
    </citation>
    <scope>NUCLEOTIDE SEQUENCE</scope>
    <source>
        <strain evidence="2">FC423</strain>
    </source>
</reference>
<dbReference type="AlphaFoldDB" id="A0A9P7JU86"/>
<evidence type="ECO:0000256" key="1">
    <source>
        <dbReference type="SAM" id="SignalP"/>
    </source>
</evidence>
<dbReference type="Proteomes" id="UP000823399">
    <property type="component" value="Unassembled WGS sequence"/>
</dbReference>
<name>A0A9P7JU86_9AGAM</name>
<keyword evidence="3" id="KW-1185">Reference proteome</keyword>
<keyword evidence="1" id="KW-0732">Signal</keyword>
<proteinExistence type="predicted"/>
<protein>
    <submittedName>
        <fullName evidence="2">Uncharacterized protein</fullName>
    </submittedName>
</protein>
<evidence type="ECO:0000313" key="3">
    <source>
        <dbReference type="Proteomes" id="UP000823399"/>
    </source>
</evidence>
<evidence type="ECO:0000313" key="2">
    <source>
        <dbReference type="EMBL" id="KAG2108620.1"/>
    </source>
</evidence>
<feature type="signal peptide" evidence="1">
    <location>
        <begin position="1"/>
        <end position="21"/>
    </location>
</feature>
<sequence length="59" mass="6469">MVHCATLCIAMCVCTMVGLHAYGSSFALRSNGTKAFSIRYANGIIPFGLNYATHMLIYY</sequence>
<dbReference type="GeneID" id="64699538"/>
<gene>
    <name evidence="2" type="ORF">F5147DRAFT_694002</name>
</gene>
<feature type="chain" id="PRO_5040254319" evidence="1">
    <location>
        <begin position="22"/>
        <end position="59"/>
    </location>
</feature>